<feature type="transmembrane region" description="Helical" evidence="1">
    <location>
        <begin position="190"/>
        <end position="209"/>
    </location>
</feature>
<dbReference type="EMBL" id="PXYV01000026">
    <property type="protein sequence ID" value="PSR21874.1"/>
    <property type="molecule type" value="Genomic_DNA"/>
</dbReference>
<name>A0A2T2WI16_9FIRM</name>
<gene>
    <name evidence="2" type="ORF">C7B45_09255</name>
</gene>
<keyword evidence="1" id="KW-0812">Transmembrane</keyword>
<dbReference type="AlphaFoldDB" id="A0A2T2WI16"/>
<evidence type="ECO:0000313" key="2">
    <source>
        <dbReference type="EMBL" id="PSR21874.1"/>
    </source>
</evidence>
<protein>
    <submittedName>
        <fullName evidence="2">Capsular biosynthesis protein</fullName>
    </submittedName>
</protein>
<feature type="transmembrane region" description="Helical" evidence="1">
    <location>
        <begin position="37"/>
        <end position="58"/>
    </location>
</feature>
<feature type="transmembrane region" description="Helical" evidence="1">
    <location>
        <begin position="329"/>
        <end position="348"/>
    </location>
</feature>
<feature type="transmembrane region" description="Helical" evidence="1">
    <location>
        <begin position="302"/>
        <end position="322"/>
    </location>
</feature>
<reference evidence="2 3" key="1">
    <citation type="journal article" date="2014" name="BMC Genomics">
        <title>Comparison of environmental and isolate Sulfobacillus genomes reveals diverse carbon, sulfur, nitrogen, and hydrogen metabolisms.</title>
        <authorList>
            <person name="Justice N.B."/>
            <person name="Norman A."/>
            <person name="Brown C.T."/>
            <person name="Singh A."/>
            <person name="Thomas B.C."/>
            <person name="Banfield J.F."/>
        </authorList>
    </citation>
    <scope>NUCLEOTIDE SEQUENCE [LARGE SCALE GENOMIC DNA]</scope>
    <source>
        <strain evidence="2">AMDSBA3</strain>
    </source>
</reference>
<feature type="transmembrane region" description="Helical" evidence="1">
    <location>
        <begin position="96"/>
        <end position="115"/>
    </location>
</feature>
<feature type="transmembrane region" description="Helical" evidence="1">
    <location>
        <begin position="70"/>
        <end position="90"/>
    </location>
</feature>
<comment type="caution">
    <text evidence="2">The sequence shown here is derived from an EMBL/GenBank/DDBJ whole genome shotgun (WGS) entry which is preliminary data.</text>
</comment>
<evidence type="ECO:0000313" key="3">
    <source>
        <dbReference type="Proteomes" id="UP000241848"/>
    </source>
</evidence>
<sequence length="390" mass="42143">MLFGLASLIAGLFNYLYHVLLAHVLGPDRYGDLATFLDVTAFLVLPGPVITLLYTRLGRRDRKRAPRESWLLWLSGSALWIFLMLCSPALARMLHVSALLLIVFTLEVVPSLALAANIGILQRVRRYLWVGFLTVLVAAFRVVAATMAAVFHVYPLFFVGLLEGFAAFVAFAVSRGWATKAPWVGETSKAGVISGTAVVGVINVVMAIADGLLAKHVLNPLAAGQYMGMATIGHTVQFLSGSFGTVMLTSIIAAPSRRLRFLGLTVGVYAGLAGVAESIFLARGVWVISVVLGRHFIPVVAWLSYYGWGMIALGLINIAMLYSVALKRWEAIATTALGLVIWLWRLAVSHNIGALTRATTVTMGATLLVTAVVVLLVELQEDIRGERVRA</sequence>
<accession>A0A2T2WI16</accession>
<keyword evidence="1" id="KW-1133">Transmembrane helix</keyword>
<evidence type="ECO:0000256" key="1">
    <source>
        <dbReference type="SAM" id="Phobius"/>
    </source>
</evidence>
<feature type="transmembrane region" description="Helical" evidence="1">
    <location>
        <begin position="127"/>
        <end position="151"/>
    </location>
</feature>
<feature type="transmembrane region" description="Helical" evidence="1">
    <location>
        <begin position="229"/>
        <end position="254"/>
    </location>
</feature>
<feature type="transmembrane region" description="Helical" evidence="1">
    <location>
        <begin position="261"/>
        <end position="282"/>
    </location>
</feature>
<proteinExistence type="predicted"/>
<organism evidence="2 3">
    <name type="scientific">Sulfobacillus acidophilus</name>
    <dbReference type="NCBI Taxonomy" id="53633"/>
    <lineage>
        <taxon>Bacteria</taxon>
        <taxon>Bacillati</taxon>
        <taxon>Bacillota</taxon>
        <taxon>Clostridia</taxon>
        <taxon>Eubacteriales</taxon>
        <taxon>Clostridiales Family XVII. Incertae Sedis</taxon>
        <taxon>Sulfobacillus</taxon>
    </lineage>
</organism>
<dbReference type="Proteomes" id="UP000241848">
    <property type="component" value="Unassembled WGS sequence"/>
</dbReference>
<keyword evidence="1" id="KW-0472">Membrane</keyword>
<feature type="transmembrane region" description="Helical" evidence="1">
    <location>
        <begin position="354"/>
        <end position="377"/>
    </location>
</feature>
<feature type="transmembrane region" description="Helical" evidence="1">
    <location>
        <begin position="157"/>
        <end position="178"/>
    </location>
</feature>